<dbReference type="PANTHER" id="PTHR21301:SF10">
    <property type="entry name" value="REVERSE TRANSCRIPTASE DOMAIN-CONTAINING PROTEIN"/>
    <property type="match status" value="1"/>
</dbReference>
<name>A0A0J7K7I1_LASNI</name>
<keyword evidence="2" id="KW-0695">RNA-directed DNA polymerase</keyword>
<feature type="non-terminal residue" evidence="2">
    <location>
        <position position="418"/>
    </location>
</feature>
<keyword evidence="2" id="KW-0808">Transferase</keyword>
<dbReference type="OrthoDB" id="7551601at2759"/>
<evidence type="ECO:0000313" key="2">
    <source>
        <dbReference type="EMBL" id="KMQ86337.1"/>
    </source>
</evidence>
<sequence>MFNLSVETILWYQVKIRPVQYFNATPLHTNDVTPNTCPPPGNDIQIETTNDVMFSLKPDFPIPVSSINEIILNPTDFQDPSPSPLHIQNKWFVNLSSTQIPQEVQGLLQLGENFSLPTTNKDAITIEFIKCVDNNIGKLPTHIRHTIRNRTNPIINNLSNYTFKNSPLEREIICASLASRNFIHDHPDLIFTRADKGNVTVALDKTDYMNKMNALLNDKNTYSIVNKDPTKKLIRNLHETLARWKKRDYITDSNYKRLNCTDGVLPRAYGVPKIHKPGCPLRIIVSSKNSPLYEIAAFLHNVINNSVPTANSRIDNSFQLVEKLKNKHFPDNHKLLSLDVVSLFTNVPIDLALESVTKRWNSIEEKCTIPRDEFLSAVRFVLDSTYFTFDNVCYQQTFGTPMGSPLSPVIADITLQDL</sequence>
<evidence type="ECO:0000259" key="1">
    <source>
        <dbReference type="PROSITE" id="PS50878"/>
    </source>
</evidence>
<keyword evidence="2" id="KW-0548">Nucleotidyltransferase</keyword>
<accession>A0A0J7K7I1</accession>
<proteinExistence type="predicted"/>
<gene>
    <name evidence="2" type="ORF">RF55_14690</name>
</gene>
<evidence type="ECO:0000313" key="3">
    <source>
        <dbReference type="Proteomes" id="UP000036403"/>
    </source>
</evidence>
<dbReference type="PROSITE" id="PS50878">
    <property type="entry name" value="RT_POL"/>
    <property type="match status" value="1"/>
</dbReference>
<dbReference type="EMBL" id="LBMM01012233">
    <property type="protein sequence ID" value="KMQ86337.1"/>
    <property type="molecule type" value="Genomic_DNA"/>
</dbReference>
<dbReference type="InterPro" id="IPR000477">
    <property type="entry name" value="RT_dom"/>
</dbReference>
<dbReference type="PaxDb" id="67767-A0A0J7K7I1"/>
<keyword evidence="3" id="KW-1185">Reference proteome</keyword>
<reference evidence="2 3" key="1">
    <citation type="submission" date="2015-04" db="EMBL/GenBank/DDBJ databases">
        <title>Lasius niger genome sequencing.</title>
        <authorList>
            <person name="Konorov E.A."/>
            <person name="Nikitin M.A."/>
            <person name="Kirill M.V."/>
            <person name="Chang P."/>
        </authorList>
    </citation>
    <scope>NUCLEOTIDE SEQUENCE [LARGE SCALE GENOMIC DNA]</scope>
    <source>
        <tissue evidence="2">Whole</tissue>
    </source>
</reference>
<dbReference type="Proteomes" id="UP000036403">
    <property type="component" value="Unassembled WGS sequence"/>
</dbReference>
<dbReference type="AlphaFoldDB" id="A0A0J7K7I1"/>
<feature type="domain" description="Reverse transcriptase" evidence="1">
    <location>
        <begin position="265"/>
        <end position="418"/>
    </location>
</feature>
<protein>
    <submittedName>
        <fullName evidence="2">Reverse transcriptase</fullName>
    </submittedName>
</protein>
<organism evidence="2 3">
    <name type="scientific">Lasius niger</name>
    <name type="common">Black garden ant</name>
    <dbReference type="NCBI Taxonomy" id="67767"/>
    <lineage>
        <taxon>Eukaryota</taxon>
        <taxon>Metazoa</taxon>
        <taxon>Ecdysozoa</taxon>
        <taxon>Arthropoda</taxon>
        <taxon>Hexapoda</taxon>
        <taxon>Insecta</taxon>
        <taxon>Pterygota</taxon>
        <taxon>Neoptera</taxon>
        <taxon>Endopterygota</taxon>
        <taxon>Hymenoptera</taxon>
        <taxon>Apocrita</taxon>
        <taxon>Aculeata</taxon>
        <taxon>Formicoidea</taxon>
        <taxon>Formicidae</taxon>
        <taxon>Formicinae</taxon>
        <taxon>Lasius</taxon>
        <taxon>Lasius</taxon>
    </lineage>
</organism>
<dbReference type="PANTHER" id="PTHR21301">
    <property type="entry name" value="REVERSE TRANSCRIPTASE"/>
    <property type="match status" value="1"/>
</dbReference>
<dbReference type="GO" id="GO:0003964">
    <property type="term" value="F:RNA-directed DNA polymerase activity"/>
    <property type="evidence" value="ECO:0007669"/>
    <property type="project" value="UniProtKB-KW"/>
</dbReference>
<comment type="caution">
    <text evidence="2">The sequence shown here is derived from an EMBL/GenBank/DDBJ whole genome shotgun (WGS) entry which is preliminary data.</text>
</comment>